<dbReference type="HOGENOM" id="CLU_109319_0_0_10"/>
<reference evidence="2" key="1">
    <citation type="submission" date="2008-06" db="EMBL/GenBank/DDBJ databases">
        <title>Complete sequence of Chlorobium phaeobacteroides BS1.</title>
        <authorList>
            <consortium name="US DOE Joint Genome Institute"/>
            <person name="Lucas S."/>
            <person name="Copeland A."/>
            <person name="Lapidus A."/>
            <person name="Glavina del Rio T."/>
            <person name="Dalin E."/>
            <person name="Tice H."/>
            <person name="Bruce D."/>
            <person name="Goodwin L."/>
            <person name="Pitluck S."/>
            <person name="Schmutz J."/>
            <person name="Larimer F."/>
            <person name="Land M."/>
            <person name="Hauser L."/>
            <person name="Kyrpides N."/>
            <person name="Ovchinnikova G."/>
            <person name="Li T."/>
            <person name="Liu Z."/>
            <person name="Zhao F."/>
            <person name="Overmann J."/>
            <person name="Bryant D.A."/>
            <person name="Richardson P."/>
        </authorList>
    </citation>
    <scope>NUCLEOTIDE SEQUENCE [LARGE SCALE GENOMIC DNA]</scope>
    <source>
        <strain evidence="2">BS1</strain>
    </source>
</reference>
<accession>B3EPX9</accession>
<dbReference type="Gene3D" id="3.30.950.30">
    <property type="entry name" value="Schlafen, AAA domain"/>
    <property type="match status" value="1"/>
</dbReference>
<dbReference type="AlphaFoldDB" id="B3EPX9"/>
<dbReference type="STRING" id="331678.Cphamn1_0967"/>
<dbReference type="PANTHER" id="PTHR30595">
    <property type="entry name" value="GLPR-RELATED TRANSCRIPTIONAL REPRESSOR"/>
    <property type="match status" value="1"/>
</dbReference>
<dbReference type="eggNOG" id="COG2865">
    <property type="taxonomic scope" value="Bacteria"/>
</dbReference>
<sequence>MAALSLILLIVNSSDMSLTWSQLEDMPLLDIIGQGETRHTEFKRLVHSPSKIAKSIVAFANTEGGIILIGVDDDKRIVGIHSEKEMLEIVYDAVKLHIDPTVGIETEILEYKRRLVLAVHVPESDDKPHYHLEEQRDPDTLKMIMQRKVYMREESHNKVATKDKVCLMKAIRNPLKLSFGTNEKMLLGYLKKNPSITADEFSSLAGIPMQKAMQTLIALVRSGAIKLCTKGRESFYSLQNG</sequence>
<dbReference type="Pfam" id="PF04326">
    <property type="entry name" value="SLFN_AlbA_2"/>
    <property type="match status" value="1"/>
</dbReference>
<organism evidence="2">
    <name type="scientific">Chlorobium phaeobacteroides (strain BS1)</name>
    <dbReference type="NCBI Taxonomy" id="331678"/>
    <lineage>
        <taxon>Bacteria</taxon>
        <taxon>Pseudomonadati</taxon>
        <taxon>Chlorobiota</taxon>
        <taxon>Chlorobiia</taxon>
        <taxon>Chlorobiales</taxon>
        <taxon>Chlorobiaceae</taxon>
        <taxon>Chlorobium/Pelodictyon group</taxon>
        <taxon>Chlorobium</taxon>
    </lineage>
</organism>
<dbReference type="InterPro" id="IPR038461">
    <property type="entry name" value="Schlafen_AlbA_2_dom_sf"/>
</dbReference>
<dbReference type="EMBL" id="CP001101">
    <property type="protein sequence ID" value="ACE03911.1"/>
    <property type="molecule type" value="Genomic_DNA"/>
</dbReference>
<gene>
    <name evidence="2" type="ordered locus">Cphamn1_0967</name>
</gene>
<protein>
    <submittedName>
        <fullName evidence="2">Putative transcriptional regulator</fullName>
    </submittedName>
</protein>
<dbReference type="KEGG" id="cpb:Cphamn1_0967"/>
<name>B3EPX9_CHLPB</name>
<proteinExistence type="predicted"/>
<dbReference type="InterPro" id="IPR007421">
    <property type="entry name" value="Schlafen_AlbA_2_dom"/>
</dbReference>
<evidence type="ECO:0000259" key="1">
    <source>
        <dbReference type="Pfam" id="PF04326"/>
    </source>
</evidence>
<feature type="domain" description="Schlafen AlbA-2" evidence="1">
    <location>
        <begin position="36"/>
        <end position="159"/>
    </location>
</feature>
<evidence type="ECO:0000313" key="2">
    <source>
        <dbReference type="EMBL" id="ACE03911.1"/>
    </source>
</evidence>
<dbReference type="PANTHER" id="PTHR30595:SF6">
    <property type="entry name" value="SCHLAFEN ALBA-2 DOMAIN-CONTAINING PROTEIN"/>
    <property type="match status" value="1"/>
</dbReference>